<protein>
    <submittedName>
        <fullName evidence="1">Uncharacterized protein</fullName>
    </submittedName>
</protein>
<dbReference type="EMBL" id="NBSK02000009">
    <property type="protein sequence ID" value="KAJ0188444.1"/>
    <property type="molecule type" value="Genomic_DNA"/>
</dbReference>
<evidence type="ECO:0000313" key="1">
    <source>
        <dbReference type="EMBL" id="KAJ0188444.1"/>
    </source>
</evidence>
<accession>A0A9R1UJS1</accession>
<dbReference type="Proteomes" id="UP000235145">
    <property type="component" value="Unassembled WGS sequence"/>
</dbReference>
<gene>
    <name evidence="1" type="ORF">LSAT_V11C900485120</name>
</gene>
<organism evidence="1 2">
    <name type="scientific">Lactuca sativa</name>
    <name type="common">Garden lettuce</name>
    <dbReference type="NCBI Taxonomy" id="4236"/>
    <lineage>
        <taxon>Eukaryota</taxon>
        <taxon>Viridiplantae</taxon>
        <taxon>Streptophyta</taxon>
        <taxon>Embryophyta</taxon>
        <taxon>Tracheophyta</taxon>
        <taxon>Spermatophyta</taxon>
        <taxon>Magnoliopsida</taxon>
        <taxon>eudicotyledons</taxon>
        <taxon>Gunneridae</taxon>
        <taxon>Pentapetalae</taxon>
        <taxon>asterids</taxon>
        <taxon>campanulids</taxon>
        <taxon>Asterales</taxon>
        <taxon>Asteraceae</taxon>
        <taxon>Cichorioideae</taxon>
        <taxon>Cichorieae</taxon>
        <taxon>Lactucinae</taxon>
        <taxon>Lactuca</taxon>
    </lineage>
</organism>
<evidence type="ECO:0000313" key="2">
    <source>
        <dbReference type="Proteomes" id="UP000235145"/>
    </source>
</evidence>
<reference evidence="1 2" key="1">
    <citation type="journal article" date="2017" name="Nat. Commun.">
        <title>Genome assembly with in vitro proximity ligation data and whole-genome triplication in lettuce.</title>
        <authorList>
            <person name="Reyes-Chin-Wo S."/>
            <person name="Wang Z."/>
            <person name="Yang X."/>
            <person name="Kozik A."/>
            <person name="Arikit S."/>
            <person name="Song C."/>
            <person name="Xia L."/>
            <person name="Froenicke L."/>
            <person name="Lavelle D.O."/>
            <person name="Truco M.J."/>
            <person name="Xia R."/>
            <person name="Zhu S."/>
            <person name="Xu C."/>
            <person name="Xu H."/>
            <person name="Xu X."/>
            <person name="Cox K."/>
            <person name="Korf I."/>
            <person name="Meyers B.C."/>
            <person name="Michelmore R.W."/>
        </authorList>
    </citation>
    <scope>NUCLEOTIDE SEQUENCE [LARGE SCALE GENOMIC DNA]</scope>
    <source>
        <strain evidence="2">cv. Salinas</strain>
        <tissue evidence="1">Seedlings</tissue>
    </source>
</reference>
<sequence length="157" mass="17559">MAKASITDFVFQDNWYQITCPTCRDPIFKRGTMVLQRTRSHIKTNICIIATIIYDTSCCKLLNSTLENVLSDNTIINRKTLPPIVIQHKGHTKTVSIHMLKASTPDNLCFIIVDIEESKIVPQTTVLTTPSQVPTTRYVSQHNTPISATSTPSIARS</sequence>
<proteinExistence type="predicted"/>
<keyword evidence="2" id="KW-1185">Reference proteome</keyword>
<name>A0A9R1UJS1_LACSA</name>
<comment type="caution">
    <text evidence="1">The sequence shown here is derived from an EMBL/GenBank/DDBJ whole genome shotgun (WGS) entry which is preliminary data.</text>
</comment>
<dbReference type="AlphaFoldDB" id="A0A9R1UJS1"/>